<accession>A0A7R8AHJ7</accession>
<dbReference type="EMBL" id="AP024444">
    <property type="protein sequence ID" value="BCS19689.1"/>
    <property type="molecule type" value="Genomic_DNA"/>
</dbReference>
<keyword evidence="2" id="KW-0812">Transmembrane</keyword>
<gene>
    <name evidence="3" type="ORF">APUU_20121S</name>
</gene>
<keyword evidence="4" id="KW-1185">Reference proteome</keyword>
<evidence type="ECO:0000256" key="2">
    <source>
        <dbReference type="SAM" id="Phobius"/>
    </source>
</evidence>
<keyword evidence="2" id="KW-0472">Membrane</keyword>
<protein>
    <submittedName>
        <fullName evidence="3">Uncharacterized protein</fullName>
    </submittedName>
</protein>
<name>A0A7R8AHJ7_9EURO</name>
<evidence type="ECO:0000313" key="3">
    <source>
        <dbReference type="EMBL" id="BCS19689.1"/>
    </source>
</evidence>
<feature type="compositionally biased region" description="Low complexity" evidence="1">
    <location>
        <begin position="130"/>
        <end position="148"/>
    </location>
</feature>
<feature type="transmembrane region" description="Helical" evidence="2">
    <location>
        <begin position="20"/>
        <end position="37"/>
    </location>
</feature>
<organism evidence="3 4">
    <name type="scientific">Aspergillus puulaauensis</name>
    <dbReference type="NCBI Taxonomy" id="1220207"/>
    <lineage>
        <taxon>Eukaryota</taxon>
        <taxon>Fungi</taxon>
        <taxon>Dikarya</taxon>
        <taxon>Ascomycota</taxon>
        <taxon>Pezizomycotina</taxon>
        <taxon>Eurotiomycetes</taxon>
        <taxon>Eurotiomycetidae</taxon>
        <taxon>Eurotiales</taxon>
        <taxon>Aspergillaceae</taxon>
        <taxon>Aspergillus</taxon>
    </lineage>
</organism>
<reference evidence="3" key="2">
    <citation type="submission" date="2021-02" db="EMBL/GenBank/DDBJ databases">
        <title>Aspergillus puulaauensis MK2 genome sequence.</title>
        <authorList>
            <person name="Futagami T."/>
            <person name="Mori K."/>
            <person name="Kadooka C."/>
            <person name="Tanaka T."/>
        </authorList>
    </citation>
    <scope>NUCLEOTIDE SEQUENCE</scope>
    <source>
        <strain evidence="3">MK2</strain>
    </source>
</reference>
<evidence type="ECO:0000313" key="4">
    <source>
        <dbReference type="Proteomes" id="UP000654913"/>
    </source>
</evidence>
<dbReference type="GeneID" id="64969694"/>
<dbReference type="KEGG" id="apuu:APUU_20121S"/>
<dbReference type="RefSeq" id="XP_041551883.1">
    <property type="nucleotide sequence ID" value="XM_041698727.1"/>
</dbReference>
<reference evidence="3" key="1">
    <citation type="submission" date="2021-01" db="EMBL/GenBank/DDBJ databases">
        <authorList>
            <consortium name="Aspergillus puulaauensis MK2 genome sequencing consortium"/>
            <person name="Kazuki M."/>
            <person name="Futagami T."/>
        </authorList>
    </citation>
    <scope>NUCLEOTIDE SEQUENCE</scope>
    <source>
        <strain evidence="3">MK2</strain>
    </source>
</reference>
<sequence>MSSPAVTTGVHAGLDHNSTVVVTVVSLLICGLVYAPCKPLSTYLDASRNAIIEIDEGGVKWKGNQAQTRKYLNLRKDADYKNTTYTSMHEADHLASQGKDISGSKKPKPKTWLQWLQGMQWGSKDPNPLLPTTTSPTGSTTSTSAALARENPLGHGR</sequence>
<feature type="region of interest" description="Disordered" evidence="1">
    <location>
        <begin position="120"/>
        <end position="157"/>
    </location>
</feature>
<dbReference type="Proteomes" id="UP000654913">
    <property type="component" value="Chromosome 2"/>
</dbReference>
<dbReference type="AlphaFoldDB" id="A0A7R8AHJ7"/>
<evidence type="ECO:0000256" key="1">
    <source>
        <dbReference type="SAM" id="MobiDB-lite"/>
    </source>
</evidence>
<proteinExistence type="predicted"/>
<keyword evidence="2" id="KW-1133">Transmembrane helix</keyword>